<dbReference type="HOGENOM" id="CLU_2126934_0_0_1"/>
<feature type="compositionally biased region" description="Basic and acidic residues" evidence="1">
    <location>
        <begin position="95"/>
        <end position="107"/>
    </location>
</feature>
<keyword evidence="3" id="KW-1185">Reference proteome</keyword>
<dbReference type="Proteomes" id="UP000054477">
    <property type="component" value="Unassembled WGS sequence"/>
</dbReference>
<feature type="non-terminal residue" evidence="2">
    <location>
        <position position="114"/>
    </location>
</feature>
<evidence type="ECO:0000256" key="1">
    <source>
        <dbReference type="SAM" id="MobiDB-lite"/>
    </source>
</evidence>
<reference evidence="3" key="2">
    <citation type="submission" date="2015-01" db="EMBL/GenBank/DDBJ databases">
        <title>Evolutionary Origins and Diversification of the Mycorrhizal Mutualists.</title>
        <authorList>
            <consortium name="DOE Joint Genome Institute"/>
            <consortium name="Mycorrhizal Genomics Consortium"/>
            <person name="Kohler A."/>
            <person name="Kuo A."/>
            <person name="Nagy L.G."/>
            <person name="Floudas D."/>
            <person name="Copeland A."/>
            <person name="Barry K.W."/>
            <person name="Cichocki N."/>
            <person name="Veneault-Fourrey C."/>
            <person name="LaButti K."/>
            <person name="Lindquist E.A."/>
            <person name="Lipzen A."/>
            <person name="Lundell T."/>
            <person name="Morin E."/>
            <person name="Murat C."/>
            <person name="Riley R."/>
            <person name="Ohm R."/>
            <person name="Sun H."/>
            <person name="Tunlid A."/>
            <person name="Henrissat B."/>
            <person name="Grigoriev I.V."/>
            <person name="Hibbett D.S."/>
            <person name="Martin F."/>
        </authorList>
    </citation>
    <scope>NUCLEOTIDE SEQUENCE [LARGE SCALE GENOMIC DNA]</scope>
    <source>
        <strain evidence="3">LaAM-08-1</strain>
    </source>
</reference>
<feature type="region of interest" description="Disordered" evidence="1">
    <location>
        <begin position="1"/>
        <end position="114"/>
    </location>
</feature>
<protein>
    <submittedName>
        <fullName evidence="2">Uncharacterized protein</fullName>
    </submittedName>
</protein>
<dbReference type="EMBL" id="KN839135">
    <property type="protein sequence ID" value="KIJ90656.1"/>
    <property type="molecule type" value="Genomic_DNA"/>
</dbReference>
<evidence type="ECO:0000313" key="2">
    <source>
        <dbReference type="EMBL" id="KIJ90656.1"/>
    </source>
</evidence>
<proteinExistence type="predicted"/>
<reference evidence="2 3" key="1">
    <citation type="submission" date="2014-04" db="EMBL/GenBank/DDBJ databases">
        <authorList>
            <consortium name="DOE Joint Genome Institute"/>
            <person name="Kuo A."/>
            <person name="Kohler A."/>
            <person name="Nagy L.G."/>
            <person name="Floudas D."/>
            <person name="Copeland A."/>
            <person name="Barry K.W."/>
            <person name="Cichocki N."/>
            <person name="Veneault-Fourrey C."/>
            <person name="LaButti K."/>
            <person name="Lindquist E.A."/>
            <person name="Lipzen A."/>
            <person name="Lundell T."/>
            <person name="Morin E."/>
            <person name="Murat C."/>
            <person name="Sun H."/>
            <person name="Tunlid A."/>
            <person name="Henrissat B."/>
            <person name="Grigoriev I.V."/>
            <person name="Hibbett D.S."/>
            <person name="Martin F."/>
            <person name="Nordberg H.P."/>
            <person name="Cantor M.N."/>
            <person name="Hua S.X."/>
        </authorList>
    </citation>
    <scope>NUCLEOTIDE SEQUENCE [LARGE SCALE GENOMIC DNA]</scope>
    <source>
        <strain evidence="2 3">LaAM-08-1</strain>
    </source>
</reference>
<feature type="non-terminal residue" evidence="2">
    <location>
        <position position="1"/>
    </location>
</feature>
<accession>A0A0C9WZA2</accession>
<name>A0A0C9WZA2_9AGAR</name>
<evidence type="ECO:0000313" key="3">
    <source>
        <dbReference type="Proteomes" id="UP000054477"/>
    </source>
</evidence>
<dbReference type="AlphaFoldDB" id="A0A0C9WZA2"/>
<sequence length="114" mass="12402">GRSKCAHPSPTPAPTSTPRADRAEKRRKLLPQPTTPTPLPSPTTTRVTRASKRKSLGGDEELQLEVEQPTMASTRKKKMRKDELDECLEQGPGKSVDKGKAKAKEEPVSSTTSP</sequence>
<dbReference type="OrthoDB" id="10448206at2759"/>
<organism evidence="2 3">
    <name type="scientific">Laccaria amethystina LaAM-08-1</name>
    <dbReference type="NCBI Taxonomy" id="1095629"/>
    <lineage>
        <taxon>Eukaryota</taxon>
        <taxon>Fungi</taxon>
        <taxon>Dikarya</taxon>
        <taxon>Basidiomycota</taxon>
        <taxon>Agaricomycotina</taxon>
        <taxon>Agaricomycetes</taxon>
        <taxon>Agaricomycetidae</taxon>
        <taxon>Agaricales</taxon>
        <taxon>Agaricineae</taxon>
        <taxon>Hydnangiaceae</taxon>
        <taxon>Laccaria</taxon>
    </lineage>
</organism>
<gene>
    <name evidence="2" type="ORF">K443DRAFT_30610</name>
</gene>